<dbReference type="EMBL" id="CABFNO020001473">
    <property type="protein sequence ID" value="CAG9990451.1"/>
    <property type="molecule type" value="Genomic_DNA"/>
</dbReference>
<gene>
    <name evidence="2" type="ORF">CBYS24578_00013761</name>
</gene>
<dbReference type="AlphaFoldDB" id="A0A9N9Y648"/>
<organism evidence="2 3">
    <name type="scientific">Clonostachys byssicola</name>
    <dbReference type="NCBI Taxonomy" id="160290"/>
    <lineage>
        <taxon>Eukaryota</taxon>
        <taxon>Fungi</taxon>
        <taxon>Dikarya</taxon>
        <taxon>Ascomycota</taxon>
        <taxon>Pezizomycotina</taxon>
        <taxon>Sordariomycetes</taxon>
        <taxon>Hypocreomycetidae</taxon>
        <taxon>Hypocreales</taxon>
        <taxon>Bionectriaceae</taxon>
        <taxon>Clonostachys</taxon>
    </lineage>
</organism>
<evidence type="ECO:0000256" key="1">
    <source>
        <dbReference type="SAM" id="MobiDB-lite"/>
    </source>
</evidence>
<name>A0A9N9Y648_9HYPO</name>
<feature type="compositionally biased region" description="Polar residues" evidence="1">
    <location>
        <begin position="13"/>
        <end position="36"/>
    </location>
</feature>
<dbReference type="Proteomes" id="UP000754883">
    <property type="component" value="Unassembled WGS sequence"/>
</dbReference>
<feature type="compositionally biased region" description="Low complexity" evidence="1">
    <location>
        <begin position="136"/>
        <end position="145"/>
    </location>
</feature>
<sequence length="159" mass="17375">MFTLPNSTFLHNSFSASNESLPDSASNESLPDSASNEPLPATRDLPASSPVSASNQALPQPICQQPVLRQQRRNRRRNPPLYADGGHCGRFKQYTSVWDDYSHVFSGAREMRRRDRAHGAEQGALLPLYHAAPSVPAGAVPAASSTRRRQVASEGHEEV</sequence>
<evidence type="ECO:0000313" key="2">
    <source>
        <dbReference type="EMBL" id="CAG9990451.1"/>
    </source>
</evidence>
<feature type="compositionally biased region" description="Polar residues" evidence="1">
    <location>
        <begin position="49"/>
        <end position="58"/>
    </location>
</feature>
<keyword evidence="3" id="KW-1185">Reference proteome</keyword>
<accession>A0A9N9Y648</accession>
<comment type="caution">
    <text evidence="2">The sequence shown here is derived from an EMBL/GenBank/DDBJ whole genome shotgun (WGS) entry which is preliminary data.</text>
</comment>
<feature type="region of interest" description="Disordered" evidence="1">
    <location>
        <begin position="13"/>
        <end position="86"/>
    </location>
</feature>
<reference evidence="2" key="1">
    <citation type="submission" date="2021-10" db="EMBL/GenBank/DDBJ databases">
        <authorList>
            <person name="Piombo E."/>
        </authorList>
    </citation>
    <scope>NUCLEOTIDE SEQUENCE</scope>
</reference>
<feature type="region of interest" description="Disordered" evidence="1">
    <location>
        <begin position="136"/>
        <end position="159"/>
    </location>
</feature>
<proteinExistence type="predicted"/>
<protein>
    <submittedName>
        <fullName evidence="2">Uncharacterized protein</fullName>
    </submittedName>
</protein>
<evidence type="ECO:0000313" key="3">
    <source>
        <dbReference type="Proteomes" id="UP000754883"/>
    </source>
</evidence>